<dbReference type="Proteomes" id="UP000327157">
    <property type="component" value="Chromosome 7"/>
</dbReference>
<proteinExistence type="predicted"/>
<feature type="region of interest" description="Disordered" evidence="1">
    <location>
        <begin position="1"/>
        <end position="34"/>
    </location>
</feature>
<accession>A0A5N5F8W5</accession>
<keyword evidence="2" id="KW-0689">Ribosomal protein</keyword>
<organism evidence="2 3">
    <name type="scientific">Pyrus ussuriensis x Pyrus communis</name>
    <dbReference type="NCBI Taxonomy" id="2448454"/>
    <lineage>
        <taxon>Eukaryota</taxon>
        <taxon>Viridiplantae</taxon>
        <taxon>Streptophyta</taxon>
        <taxon>Embryophyta</taxon>
        <taxon>Tracheophyta</taxon>
        <taxon>Spermatophyta</taxon>
        <taxon>Magnoliopsida</taxon>
        <taxon>eudicotyledons</taxon>
        <taxon>Gunneridae</taxon>
        <taxon>Pentapetalae</taxon>
        <taxon>rosids</taxon>
        <taxon>fabids</taxon>
        <taxon>Rosales</taxon>
        <taxon>Rosaceae</taxon>
        <taxon>Amygdaloideae</taxon>
        <taxon>Maleae</taxon>
        <taxon>Pyrus</taxon>
    </lineage>
</organism>
<reference evidence="2 3" key="1">
    <citation type="submission" date="2019-09" db="EMBL/GenBank/DDBJ databases">
        <authorList>
            <person name="Ou C."/>
        </authorList>
    </citation>
    <scope>NUCLEOTIDE SEQUENCE [LARGE SCALE GENOMIC DNA]</scope>
    <source>
        <strain evidence="2">S2</strain>
        <tissue evidence="2">Leaf</tissue>
    </source>
</reference>
<evidence type="ECO:0000256" key="1">
    <source>
        <dbReference type="SAM" id="MobiDB-lite"/>
    </source>
</evidence>
<reference evidence="3" key="2">
    <citation type="submission" date="2019-10" db="EMBL/GenBank/DDBJ databases">
        <title>A de novo genome assembly of a pear dwarfing rootstock.</title>
        <authorList>
            <person name="Wang F."/>
            <person name="Wang J."/>
            <person name="Li S."/>
            <person name="Zhang Y."/>
            <person name="Fang M."/>
            <person name="Ma L."/>
            <person name="Zhao Y."/>
            <person name="Jiang S."/>
        </authorList>
    </citation>
    <scope>NUCLEOTIDE SEQUENCE [LARGE SCALE GENOMIC DNA]</scope>
</reference>
<evidence type="ECO:0000313" key="2">
    <source>
        <dbReference type="EMBL" id="KAB2595094.1"/>
    </source>
</evidence>
<gene>
    <name evidence="2" type="ORF">D8674_030544</name>
</gene>
<comment type="caution">
    <text evidence="2">The sequence shown here is derived from an EMBL/GenBank/DDBJ whole genome shotgun (WGS) entry which is preliminary data.</text>
</comment>
<keyword evidence="3" id="KW-1185">Reference proteome</keyword>
<dbReference type="EMBL" id="SMOL01000781">
    <property type="protein sequence ID" value="KAB2595094.1"/>
    <property type="molecule type" value="Genomic_DNA"/>
</dbReference>
<keyword evidence="2" id="KW-0687">Ribonucleoprotein</keyword>
<dbReference type="AlphaFoldDB" id="A0A5N5F8W5"/>
<dbReference type="GO" id="GO:0005840">
    <property type="term" value="C:ribosome"/>
    <property type="evidence" value="ECO:0007669"/>
    <property type="project" value="UniProtKB-KW"/>
</dbReference>
<reference evidence="2 3" key="3">
    <citation type="submission" date="2019-11" db="EMBL/GenBank/DDBJ databases">
        <title>A de novo genome assembly of a pear dwarfing rootstock.</title>
        <authorList>
            <person name="Wang F."/>
            <person name="Wang J."/>
            <person name="Li S."/>
            <person name="Zhang Y."/>
            <person name="Fang M."/>
            <person name="Ma L."/>
            <person name="Zhao Y."/>
            <person name="Jiang S."/>
        </authorList>
    </citation>
    <scope>NUCLEOTIDE SEQUENCE [LARGE SCALE GENOMIC DNA]</scope>
    <source>
        <strain evidence="2">S2</strain>
        <tissue evidence="2">Leaf</tissue>
    </source>
</reference>
<sequence length="116" mass="12841">MAQADEDEIKPPPGRPAEDLKTPEMPDRSLGPVGMVAGRRSVEVVDDDDEELPVALSVVDESHLSDLDLPLERPLGVVGGRQSVEVAEGLRMGERGRKTREREREWKTREAENDGE</sequence>
<evidence type="ECO:0000313" key="3">
    <source>
        <dbReference type="Proteomes" id="UP000327157"/>
    </source>
</evidence>
<feature type="compositionally biased region" description="Basic and acidic residues" evidence="1">
    <location>
        <begin position="16"/>
        <end position="27"/>
    </location>
</feature>
<feature type="region of interest" description="Disordered" evidence="1">
    <location>
        <begin position="94"/>
        <end position="116"/>
    </location>
</feature>
<name>A0A5N5F8W5_9ROSA</name>
<protein>
    <submittedName>
        <fullName evidence="2">60S ribosomal protein L14-1-like</fullName>
    </submittedName>
</protein>